<proteinExistence type="predicted"/>
<protein>
    <submittedName>
        <fullName evidence="1">Uncharacterized protein</fullName>
    </submittedName>
</protein>
<name>A0A939NBK0_PRORE</name>
<comment type="caution">
    <text evidence="1">The sequence shown here is derived from an EMBL/GenBank/DDBJ whole genome shotgun (WGS) entry which is preliminary data.</text>
</comment>
<dbReference type="AlphaFoldDB" id="A0A939NBK0"/>
<organism evidence="1 2">
    <name type="scientific">Providencia rettgeri</name>
    <dbReference type="NCBI Taxonomy" id="587"/>
    <lineage>
        <taxon>Bacteria</taxon>
        <taxon>Pseudomonadati</taxon>
        <taxon>Pseudomonadota</taxon>
        <taxon>Gammaproteobacteria</taxon>
        <taxon>Enterobacterales</taxon>
        <taxon>Morganellaceae</taxon>
        <taxon>Providencia</taxon>
    </lineage>
</organism>
<dbReference type="EMBL" id="JAGETQ010000019">
    <property type="protein sequence ID" value="MBO1916021.1"/>
    <property type="molecule type" value="Genomic_DNA"/>
</dbReference>
<sequence length="80" mass="9768">MKYTIWSCYVIKYRRKLGFRCVVFSVLDEKEKEFYWQKLWQLPETVHELSVIYSLMKVMLEKEKKATKNRKSLLINGMNV</sequence>
<gene>
    <name evidence="1" type="ORF">J4727_05760</name>
</gene>
<dbReference type="Proteomes" id="UP000664477">
    <property type="component" value="Unassembled WGS sequence"/>
</dbReference>
<evidence type="ECO:0000313" key="1">
    <source>
        <dbReference type="EMBL" id="MBO1916021.1"/>
    </source>
</evidence>
<accession>A0A939NBK0</accession>
<reference evidence="1" key="1">
    <citation type="submission" date="2021-03" db="EMBL/GenBank/DDBJ databases">
        <title>Molecular epidemiology and mechanisms of colistin and carbapenem resistance in Enterobacteriaceae from clinical isolates, the environment and porcine samples in Pretoria, South Africa.</title>
        <authorList>
            <person name="Bogoshi D."/>
            <person name="Mbelle N.M."/>
            <person name="Naidoo V."/>
            <person name="Osei Sekyere J."/>
        </authorList>
    </citation>
    <scope>NUCLEOTIDE SEQUENCE</scope>
    <source>
        <strain evidence="1">C052</strain>
    </source>
</reference>
<evidence type="ECO:0000313" key="2">
    <source>
        <dbReference type="Proteomes" id="UP000664477"/>
    </source>
</evidence>